<comment type="caution">
    <text evidence="2">The sequence shown here is derived from an EMBL/GenBank/DDBJ whole genome shotgun (WGS) entry which is preliminary data.</text>
</comment>
<dbReference type="PANTHER" id="PTHR42085:SF1">
    <property type="entry name" value="F-BOX DOMAIN-CONTAINING PROTEIN"/>
    <property type="match status" value="1"/>
</dbReference>
<evidence type="ECO:0000313" key="2">
    <source>
        <dbReference type="EMBL" id="KAF2840426.1"/>
    </source>
</evidence>
<dbReference type="OrthoDB" id="4133832at2759"/>
<evidence type="ECO:0000313" key="3">
    <source>
        <dbReference type="Proteomes" id="UP000799429"/>
    </source>
</evidence>
<dbReference type="AlphaFoldDB" id="A0A9P4SCY6"/>
<organism evidence="2 3">
    <name type="scientific">Patellaria atrata CBS 101060</name>
    <dbReference type="NCBI Taxonomy" id="1346257"/>
    <lineage>
        <taxon>Eukaryota</taxon>
        <taxon>Fungi</taxon>
        <taxon>Dikarya</taxon>
        <taxon>Ascomycota</taxon>
        <taxon>Pezizomycotina</taxon>
        <taxon>Dothideomycetes</taxon>
        <taxon>Dothideomycetes incertae sedis</taxon>
        <taxon>Patellariales</taxon>
        <taxon>Patellariaceae</taxon>
        <taxon>Patellaria</taxon>
    </lineage>
</organism>
<feature type="domain" description="2EXR" evidence="1">
    <location>
        <begin position="14"/>
        <end position="65"/>
    </location>
</feature>
<reference evidence="2" key="1">
    <citation type="journal article" date="2020" name="Stud. Mycol.">
        <title>101 Dothideomycetes genomes: a test case for predicting lifestyles and emergence of pathogens.</title>
        <authorList>
            <person name="Haridas S."/>
            <person name="Albert R."/>
            <person name="Binder M."/>
            <person name="Bloem J."/>
            <person name="Labutti K."/>
            <person name="Salamov A."/>
            <person name="Andreopoulos B."/>
            <person name="Baker S."/>
            <person name="Barry K."/>
            <person name="Bills G."/>
            <person name="Bluhm B."/>
            <person name="Cannon C."/>
            <person name="Castanera R."/>
            <person name="Culley D."/>
            <person name="Daum C."/>
            <person name="Ezra D."/>
            <person name="Gonzalez J."/>
            <person name="Henrissat B."/>
            <person name="Kuo A."/>
            <person name="Liang C."/>
            <person name="Lipzen A."/>
            <person name="Lutzoni F."/>
            <person name="Magnuson J."/>
            <person name="Mondo S."/>
            <person name="Nolan M."/>
            <person name="Ohm R."/>
            <person name="Pangilinan J."/>
            <person name="Park H.-J."/>
            <person name="Ramirez L."/>
            <person name="Alfaro M."/>
            <person name="Sun H."/>
            <person name="Tritt A."/>
            <person name="Yoshinaga Y."/>
            <person name="Zwiers L.-H."/>
            <person name="Turgeon B."/>
            <person name="Goodwin S."/>
            <person name="Spatafora J."/>
            <person name="Crous P."/>
            <person name="Grigoriev I."/>
        </authorList>
    </citation>
    <scope>NUCLEOTIDE SEQUENCE</scope>
    <source>
        <strain evidence="2">CBS 101060</strain>
    </source>
</reference>
<name>A0A9P4SCY6_9PEZI</name>
<dbReference type="Pfam" id="PF20150">
    <property type="entry name" value="2EXR"/>
    <property type="match status" value="1"/>
</dbReference>
<gene>
    <name evidence="2" type="ORF">M501DRAFT_991426</name>
</gene>
<accession>A0A9P4SCY6</accession>
<keyword evidence="3" id="KW-1185">Reference proteome</keyword>
<proteinExistence type="predicted"/>
<dbReference type="InterPro" id="IPR038883">
    <property type="entry name" value="AN11006-like"/>
</dbReference>
<dbReference type="InterPro" id="IPR045518">
    <property type="entry name" value="2EXR"/>
</dbReference>
<evidence type="ECO:0000259" key="1">
    <source>
        <dbReference type="Pfam" id="PF20150"/>
    </source>
</evidence>
<dbReference type="EMBL" id="MU006093">
    <property type="protein sequence ID" value="KAF2840426.1"/>
    <property type="molecule type" value="Genomic_DNA"/>
</dbReference>
<dbReference type="PANTHER" id="PTHR42085">
    <property type="entry name" value="F-BOX DOMAIN-CONTAINING PROTEIN"/>
    <property type="match status" value="1"/>
</dbReference>
<sequence length="186" mass="20895">METSACPKPMSLLRLPAEIRNQIYEESMPVDQIVPVTWPRRVNPPVMSQVCSQMRNECLSMYYHRNKFFLGSLPLFYPAAQTWIESLGCHSDDLNTIRIILVDNRSPKFGSVILEISFGQPRGACRLSIECIGGGSGDDEHVSDIYEMVTVLLSPIWLKHERQALSADDIGSTLKRLITLFGHGVS</sequence>
<protein>
    <recommendedName>
        <fullName evidence="1">2EXR domain-containing protein</fullName>
    </recommendedName>
</protein>
<dbReference type="Proteomes" id="UP000799429">
    <property type="component" value="Unassembled WGS sequence"/>
</dbReference>